<evidence type="ECO:0000259" key="13">
    <source>
        <dbReference type="Pfam" id="PF02163"/>
    </source>
</evidence>
<evidence type="ECO:0000256" key="6">
    <source>
        <dbReference type="ARBA" id="ARBA00022723"/>
    </source>
</evidence>
<dbReference type="RefSeq" id="WP_267152662.1">
    <property type="nucleotide sequence ID" value="NZ_JAPMLT010000010.1"/>
</dbReference>
<evidence type="ECO:0000256" key="1">
    <source>
        <dbReference type="ARBA" id="ARBA00001947"/>
    </source>
</evidence>
<gene>
    <name evidence="14" type="ORF">OS242_15800</name>
</gene>
<keyword evidence="11 12" id="KW-0472">Membrane</keyword>
<proteinExistence type="inferred from homology"/>
<dbReference type="PANTHER" id="PTHR39188">
    <property type="entry name" value="MEMBRANE-ASSOCIATED ZINC METALLOPROTEASE M50B"/>
    <property type="match status" value="1"/>
</dbReference>
<keyword evidence="5 12" id="KW-0812">Transmembrane</keyword>
<reference evidence="14 15" key="1">
    <citation type="submission" date="2022-11" db="EMBL/GenBank/DDBJ databases">
        <title>Study of microbial diversity in lake waters.</title>
        <authorList>
            <person name="Zhang J."/>
        </authorList>
    </citation>
    <scope>NUCLEOTIDE SEQUENCE [LARGE SCALE GENOMIC DNA]</scope>
    <source>
        <strain evidence="14 15">DT12</strain>
    </source>
</reference>
<evidence type="ECO:0000256" key="4">
    <source>
        <dbReference type="ARBA" id="ARBA00022670"/>
    </source>
</evidence>
<dbReference type="EMBL" id="JAPMLT010000010">
    <property type="protein sequence ID" value="MCX7571414.1"/>
    <property type="molecule type" value="Genomic_DNA"/>
</dbReference>
<evidence type="ECO:0000256" key="12">
    <source>
        <dbReference type="SAM" id="Phobius"/>
    </source>
</evidence>
<evidence type="ECO:0000256" key="10">
    <source>
        <dbReference type="ARBA" id="ARBA00023049"/>
    </source>
</evidence>
<keyword evidence="6" id="KW-0479">Metal-binding</keyword>
<comment type="cofactor">
    <cofactor evidence="1">
        <name>Zn(2+)</name>
        <dbReference type="ChEBI" id="CHEBI:29105"/>
    </cofactor>
</comment>
<evidence type="ECO:0000256" key="11">
    <source>
        <dbReference type="ARBA" id="ARBA00023136"/>
    </source>
</evidence>
<dbReference type="Pfam" id="PF02163">
    <property type="entry name" value="Peptidase_M50"/>
    <property type="match status" value="2"/>
</dbReference>
<keyword evidence="10" id="KW-0482">Metalloprotease</keyword>
<feature type="domain" description="Peptidase M50" evidence="13">
    <location>
        <begin position="46"/>
        <end position="117"/>
    </location>
</feature>
<dbReference type="Proteomes" id="UP001208017">
    <property type="component" value="Unassembled WGS sequence"/>
</dbReference>
<keyword evidence="7" id="KW-0378">Hydrolase</keyword>
<evidence type="ECO:0000313" key="14">
    <source>
        <dbReference type="EMBL" id="MCX7571414.1"/>
    </source>
</evidence>
<accession>A0ABT3X9I7</accession>
<evidence type="ECO:0000256" key="5">
    <source>
        <dbReference type="ARBA" id="ARBA00022692"/>
    </source>
</evidence>
<evidence type="ECO:0000256" key="8">
    <source>
        <dbReference type="ARBA" id="ARBA00022833"/>
    </source>
</evidence>
<dbReference type="PANTHER" id="PTHR39188:SF3">
    <property type="entry name" value="STAGE IV SPORULATION PROTEIN FB"/>
    <property type="match status" value="1"/>
</dbReference>
<evidence type="ECO:0000256" key="9">
    <source>
        <dbReference type="ARBA" id="ARBA00022989"/>
    </source>
</evidence>
<evidence type="ECO:0000256" key="3">
    <source>
        <dbReference type="ARBA" id="ARBA00007931"/>
    </source>
</evidence>
<keyword evidence="8" id="KW-0862">Zinc</keyword>
<comment type="similarity">
    <text evidence="3">Belongs to the peptidase M50B family.</text>
</comment>
<keyword evidence="4" id="KW-0645">Protease</keyword>
<feature type="transmembrane region" description="Helical" evidence="12">
    <location>
        <begin position="171"/>
        <end position="192"/>
    </location>
</feature>
<comment type="subcellular location">
    <subcellularLocation>
        <location evidence="2">Membrane</location>
        <topology evidence="2">Multi-pass membrane protein</topology>
    </subcellularLocation>
</comment>
<keyword evidence="9 12" id="KW-1133">Transmembrane helix</keyword>
<dbReference type="CDD" id="cd06161">
    <property type="entry name" value="S2P-M50_SpoIVFB"/>
    <property type="match status" value="1"/>
</dbReference>
<feature type="transmembrane region" description="Helical" evidence="12">
    <location>
        <begin position="198"/>
        <end position="214"/>
    </location>
</feature>
<feature type="domain" description="Peptidase M50" evidence="13">
    <location>
        <begin position="128"/>
        <end position="183"/>
    </location>
</feature>
<dbReference type="SUPFAM" id="SSF54631">
    <property type="entry name" value="CBS-domain pair"/>
    <property type="match status" value="1"/>
</dbReference>
<evidence type="ECO:0000256" key="2">
    <source>
        <dbReference type="ARBA" id="ARBA00004141"/>
    </source>
</evidence>
<dbReference type="InterPro" id="IPR008915">
    <property type="entry name" value="Peptidase_M50"/>
</dbReference>
<dbReference type="InterPro" id="IPR046342">
    <property type="entry name" value="CBS_dom_sf"/>
</dbReference>
<evidence type="ECO:0000313" key="15">
    <source>
        <dbReference type="Proteomes" id="UP001208017"/>
    </source>
</evidence>
<organism evidence="14 15">
    <name type="scientific">Tumebacillus lacus</name>
    <dbReference type="NCBI Taxonomy" id="2995335"/>
    <lineage>
        <taxon>Bacteria</taxon>
        <taxon>Bacillati</taxon>
        <taxon>Bacillota</taxon>
        <taxon>Bacilli</taxon>
        <taxon>Bacillales</taxon>
        <taxon>Alicyclobacillaceae</taxon>
        <taxon>Tumebacillus</taxon>
    </lineage>
</organism>
<name>A0ABT3X9I7_9BACL</name>
<sequence length="305" mass="34160">MKRRMRSRALQRLVAAWPTGMKIRVHPLFLLLIAASVAAGMIVETLVLFTIVIVHELGHIGVATAYGYRIREMQILPFGGVAKLEHGAMGWNPRHEVAIAIAGPINNFLMILIGLLLHSLGLWSDGLTQFFIKGNLTIGFFNLLPALPLDGGRILRAATSREQGYRAATEVSIRLSMFLAILLLVVGILSMWVGALNLSFLLLGSFLLLSAWELRKQMKVDVIRFLDAKRREKRHDAQPVRPLAVPGDMRVRDVIEMFAPDSYHLIYVLDQEKKVLTVLGEDDLVHSVFEEGGMRLTLLQIAERR</sequence>
<protein>
    <submittedName>
        <fullName evidence="14">M50 family metallopeptidase</fullName>
    </submittedName>
</protein>
<evidence type="ECO:0000256" key="7">
    <source>
        <dbReference type="ARBA" id="ARBA00022801"/>
    </source>
</evidence>
<keyword evidence="15" id="KW-1185">Reference proteome</keyword>
<comment type="caution">
    <text evidence="14">The sequence shown here is derived from an EMBL/GenBank/DDBJ whole genome shotgun (WGS) entry which is preliminary data.</text>
</comment>
<feature type="transmembrane region" description="Helical" evidence="12">
    <location>
        <begin position="97"/>
        <end position="118"/>
    </location>
</feature>